<evidence type="ECO:0000313" key="6">
    <source>
        <dbReference type="Proteomes" id="UP000642920"/>
    </source>
</evidence>
<evidence type="ECO:0000256" key="4">
    <source>
        <dbReference type="ARBA" id="ARBA00023136"/>
    </source>
</evidence>
<evidence type="ECO:0000256" key="2">
    <source>
        <dbReference type="ARBA" id="ARBA00022617"/>
    </source>
</evidence>
<proteinExistence type="predicted"/>
<dbReference type="Gene3D" id="2.40.50.140">
    <property type="entry name" value="Nucleic acid-binding proteins"/>
    <property type="match status" value="1"/>
</dbReference>
<keyword evidence="6" id="KW-1185">Reference proteome</keyword>
<reference evidence="5" key="1">
    <citation type="submission" date="2021-01" db="EMBL/GenBank/DDBJ databases">
        <title>Marivirga sp. nov., isolated from intertidal surface sediments.</title>
        <authorList>
            <person name="Zhang M."/>
        </authorList>
    </citation>
    <scope>NUCLEOTIDE SEQUENCE</scope>
    <source>
        <strain evidence="5">SM1354</strain>
    </source>
</reference>
<dbReference type="GO" id="GO:0005886">
    <property type="term" value="C:plasma membrane"/>
    <property type="evidence" value="ECO:0007669"/>
    <property type="project" value="InterPro"/>
</dbReference>
<dbReference type="GO" id="GO:0020037">
    <property type="term" value="F:heme binding"/>
    <property type="evidence" value="ECO:0007669"/>
    <property type="project" value="InterPro"/>
</dbReference>
<organism evidence="5 6">
    <name type="scientific">Marivirga atlantica</name>
    <dbReference type="NCBI Taxonomy" id="1548457"/>
    <lineage>
        <taxon>Bacteria</taxon>
        <taxon>Pseudomonadati</taxon>
        <taxon>Bacteroidota</taxon>
        <taxon>Cytophagia</taxon>
        <taxon>Cytophagales</taxon>
        <taxon>Marivirgaceae</taxon>
        <taxon>Marivirga</taxon>
    </lineage>
</organism>
<keyword evidence="3" id="KW-0201">Cytochrome c-type biogenesis</keyword>
<dbReference type="AlphaFoldDB" id="A0A937AEP1"/>
<dbReference type="InterPro" id="IPR036127">
    <property type="entry name" value="CcmE-like_sf"/>
</dbReference>
<dbReference type="SUPFAM" id="SSF82093">
    <property type="entry name" value="Heme chaperone CcmE"/>
    <property type="match status" value="1"/>
</dbReference>
<name>A0A937AEP1_9BACT</name>
<dbReference type="GO" id="GO:0017003">
    <property type="term" value="P:protein-heme linkage"/>
    <property type="evidence" value="ECO:0007669"/>
    <property type="project" value="InterPro"/>
</dbReference>
<evidence type="ECO:0000313" key="5">
    <source>
        <dbReference type="EMBL" id="MBL0764229.1"/>
    </source>
</evidence>
<dbReference type="RefSeq" id="WP_201917617.1">
    <property type="nucleotide sequence ID" value="NZ_JAERQG010000001.1"/>
</dbReference>
<dbReference type="GO" id="GO:0017004">
    <property type="term" value="P:cytochrome complex assembly"/>
    <property type="evidence" value="ECO:0007669"/>
    <property type="project" value="UniProtKB-KW"/>
</dbReference>
<dbReference type="Proteomes" id="UP000642920">
    <property type="component" value="Unassembled WGS sequence"/>
</dbReference>
<dbReference type="EMBL" id="JAERQG010000001">
    <property type="protein sequence ID" value="MBL0764229.1"/>
    <property type="molecule type" value="Genomic_DNA"/>
</dbReference>
<comment type="caution">
    <text evidence="5">The sequence shown here is derived from an EMBL/GenBank/DDBJ whole genome shotgun (WGS) entry which is preliminary data.</text>
</comment>
<keyword evidence="2" id="KW-0349">Heme</keyword>
<dbReference type="InterPro" id="IPR012340">
    <property type="entry name" value="NA-bd_OB-fold"/>
</dbReference>
<evidence type="ECO:0000256" key="1">
    <source>
        <dbReference type="ARBA" id="ARBA00004370"/>
    </source>
</evidence>
<accession>A0A937AEP1</accession>
<evidence type="ECO:0000256" key="3">
    <source>
        <dbReference type="ARBA" id="ARBA00022748"/>
    </source>
</evidence>
<keyword evidence="4" id="KW-0472">Membrane</keyword>
<keyword evidence="2" id="KW-0479">Metal-binding</keyword>
<dbReference type="Pfam" id="PF03100">
    <property type="entry name" value="CcmE"/>
    <property type="match status" value="1"/>
</dbReference>
<comment type="subcellular location">
    <subcellularLocation>
        <location evidence="1">Membrane</location>
    </subcellularLocation>
</comment>
<dbReference type="InterPro" id="IPR004329">
    <property type="entry name" value="CcmE"/>
</dbReference>
<sequence>MKKSYIFGIVIIAAAITMIISTAGDASSYVSFSEAQEMSENGSDNMIHVVGTLKKDESGHIIGLKAAQNKLSFSFIMVDQNGLEQLVYYNEPMPADFTKSEQVVVIGAYKNGQFIADKILMKCPSKYQEDTVV</sequence>
<keyword evidence="2" id="KW-0408">Iron</keyword>
<gene>
    <name evidence="5" type="ORF">JKP34_03125</name>
</gene>
<protein>
    <submittedName>
        <fullName evidence="5">Cytochrome c maturation protein CcmE</fullName>
    </submittedName>
</protein>